<proteinExistence type="predicted"/>
<sequence>MKNKGIFEWIHILLFLILISIPSVGMLYYKTDMSAEKRTAAAFPQLKKEGKINTKFFDELDLYYKDHFAYRQEMITLDEILSTKLFETSQNKDVIYGTEGWLFYGETMDEYMRRNVLSDRQIHNAARILKLMQDYAKSYDANFIVAIAPIKAELYGRYMPGNYLKPDGENNFIKLKKAMDKEGVNYVDLHDAFAKDKRIMYHKHDTHWNNEGAAFAQKLIQKELNNEYTDYDTIKKSIKKDFKGDLMKMLYPKGSELDYNVYYDKDFSFKYADGFKNTEDFKISAMNGSKDKSLVMYRDSYGNSLVPFMAEEYGDSFFTKIVPFNLEEIKEHKATDVVMEITQRHISYFTKYLPVMEAEFKTINSLDEKEMNVKVNCKFDNITGKYVIYGSLDKKYWDEDSNVFVRVKDSKYVTDYEAYPVGYNDVNSEDEYAFSMYVGKDEIVPGESEIEVISDKDNKYTSSGVVLKVE</sequence>
<protein>
    <submittedName>
        <fullName evidence="9">SGNH hydrolase-like domain-containing protein, acetyltransferase AlgX</fullName>
    </submittedName>
</protein>
<dbReference type="GO" id="GO:0042121">
    <property type="term" value="P:alginic acid biosynthetic process"/>
    <property type="evidence" value="ECO:0007669"/>
    <property type="project" value="UniProtKB-UniPathway"/>
</dbReference>
<evidence type="ECO:0000259" key="8">
    <source>
        <dbReference type="Pfam" id="PF16822"/>
    </source>
</evidence>
<keyword evidence="10" id="KW-1185">Reference proteome</keyword>
<dbReference type="STRING" id="39495.SAMN02745111_02310"/>
<dbReference type="GO" id="GO:0042597">
    <property type="term" value="C:periplasmic space"/>
    <property type="evidence" value="ECO:0007669"/>
    <property type="project" value="UniProtKB-SubCell"/>
</dbReference>
<keyword evidence="9" id="KW-0378">Hydrolase</keyword>
<keyword evidence="5" id="KW-0574">Periplasm</keyword>
<keyword evidence="7" id="KW-0812">Transmembrane</keyword>
<feature type="transmembrane region" description="Helical" evidence="7">
    <location>
        <begin position="6"/>
        <end position="29"/>
    </location>
</feature>
<dbReference type="RefSeq" id="WP_078767135.1">
    <property type="nucleotide sequence ID" value="NZ_FUXZ01000018.1"/>
</dbReference>
<organism evidence="9 10">
    <name type="scientific">Eubacterium uniforme</name>
    <dbReference type="NCBI Taxonomy" id="39495"/>
    <lineage>
        <taxon>Bacteria</taxon>
        <taxon>Bacillati</taxon>
        <taxon>Bacillota</taxon>
        <taxon>Clostridia</taxon>
        <taxon>Eubacteriales</taxon>
        <taxon>Eubacteriaceae</taxon>
        <taxon>Eubacterium</taxon>
    </lineage>
</organism>
<dbReference type="InterPro" id="IPR031811">
    <property type="entry name" value="ALGX/ALGJ_SGNH-like"/>
</dbReference>
<keyword evidence="4" id="KW-0732">Signal</keyword>
<evidence type="ECO:0000256" key="2">
    <source>
        <dbReference type="ARBA" id="ARBA00005182"/>
    </source>
</evidence>
<reference evidence="9 10" key="1">
    <citation type="submission" date="2017-02" db="EMBL/GenBank/DDBJ databases">
        <authorList>
            <person name="Peterson S.W."/>
        </authorList>
    </citation>
    <scope>NUCLEOTIDE SEQUENCE [LARGE SCALE GENOMIC DNA]</scope>
    <source>
        <strain evidence="9 10">ATCC 35992</strain>
    </source>
</reference>
<evidence type="ECO:0000313" key="9">
    <source>
        <dbReference type="EMBL" id="SKA72240.1"/>
    </source>
</evidence>
<dbReference type="AlphaFoldDB" id="A0A1T4W4P2"/>
<evidence type="ECO:0000256" key="7">
    <source>
        <dbReference type="SAM" id="Phobius"/>
    </source>
</evidence>
<keyword evidence="7" id="KW-1133">Transmembrane helix</keyword>
<gene>
    <name evidence="9" type="ORF">SAMN02745111_02310</name>
</gene>
<dbReference type="EMBL" id="FUXZ01000018">
    <property type="protein sequence ID" value="SKA72240.1"/>
    <property type="molecule type" value="Genomic_DNA"/>
</dbReference>
<accession>A0A1T4W4P2</accession>
<comment type="subcellular location">
    <subcellularLocation>
        <location evidence="1">Periplasm</location>
    </subcellularLocation>
</comment>
<dbReference type="OrthoDB" id="175771at2"/>
<feature type="domain" description="AlgX/AlgJ SGNH hydrolase-like" evidence="8">
    <location>
        <begin position="94"/>
        <end position="251"/>
    </location>
</feature>
<evidence type="ECO:0000256" key="1">
    <source>
        <dbReference type="ARBA" id="ARBA00004418"/>
    </source>
</evidence>
<evidence type="ECO:0000256" key="5">
    <source>
        <dbReference type="ARBA" id="ARBA00022764"/>
    </source>
</evidence>
<comment type="pathway">
    <text evidence="2">Glycan biosynthesis; alginate biosynthesis.</text>
</comment>
<evidence type="ECO:0000256" key="6">
    <source>
        <dbReference type="ARBA" id="ARBA00022841"/>
    </source>
</evidence>
<name>A0A1T4W4P2_9FIRM</name>
<dbReference type="GO" id="GO:0016740">
    <property type="term" value="F:transferase activity"/>
    <property type="evidence" value="ECO:0007669"/>
    <property type="project" value="UniProtKB-KW"/>
</dbReference>
<dbReference type="Proteomes" id="UP000190814">
    <property type="component" value="Unassembled WGS sequence"/>
</dbReference>
<keyword evidence="6" id="KW-0016">Alginate biosynthesis</keyword>
<evidence type="ECO:0000256" key="4">
    <source>
        <dbReference type="ARBA" id="ARBA00022729"/>
    </source>
</evidence>
<dbReference type="GO" id="GO:0016787">
    <property type="term" value="F:hydrolase activity"/>
    <property type="evidence" value="ECO:0007669"/>
    <property type="project" value="UniProtKB-KW"/>
</dbReference>
<dbReference type="Pfam" id="PF16822">
    <property type="entry name" value="ALGX"/>
    <property type="match status" value="1"/>
</dbReference>
<dbReference type="UniPathway" id="UPA00286"/>
<evidence type="ECO:0000313" key="10">
    <source>
        <dbReference type="Proteomes" id="UP000190814"/>
    </source>
</evidence>
<keyword evidence="7" id="KW-0472">Membrane</keyword>
<evidence type="ECO:0000256" key="3">
    <source>
        <dbReference type="ARBA" id="ARBA00022679"/>
    </source>
</evidence>
<keyword evidence="3 9" id="KW-0808">Transferase</keyword>